<dbReference type="OMA" id="AEPQAIW"/>
<evidence type="ECO:0000313" key="1">
    <source>
        <dbReference type="EMBL" id="STZ44837.1"/>
    </source>
</evidence>
<dbReference type="EMBL" id="UGQM01000001">
    <property type="protein sequence ID" value="STZ44837.1"/>
    <property type="molecule type" value="Genomic_DNA"/>
</dbReference>
<reference evidence="1 2" key="1">
    <citation type="submission" date="2018-06" db="EMBL/GenBank/DDBJ databases">
        <authorList>
            <consortium name="Pathogen Informatics"/>
            <person name="Doyle S."/>
        </authorList>
    </citation>
    <scope>NUCLEOTIDE SEQUENCE [LARGE SCALE GENOMIC DNA]</scope>
    <source>
        <strain evidence="1 2">NCTC10742</strain>
    </source>
</reference>
<dbReference type="InterPro" id="IPR023393">
    <property type="entry name" value="START-like_dom_sf"/>
</dbReference>
<proteinExistence type="predicted"/>
<name>A0A378STX2_9MYCO</name>
<dbReference type="Pfam" id="PF10604">
    <property type="entry name" value="Polyketide_cyc2"/>
    <property type="match status" value="1"/>
</dbReference>
<dbReference type="SUPFAM" id="SSF55961">
    <property type="entry name" value="Bet v1-like"/>
    <property type="match status" value="1"/>
</dbReference>
<organism evidence="1 2">
    <name type="scientific">Mycolicibacterium gilvum</name>
    <dbReference type="NCBI Taxonomy" id="1804"/>
    <lineage>
        <taxon>Bacteria</taxon>
        <taxon>Bacillati</taxon>
        <taxon>Actinomycetota</taxon>
        <taxon>Actinomycetes</taxon>
        <taxon>Mycobacteriales</taxon>
        <taxon>Mycobacteriaceae</taxon>
        <taxon>Mycolicibacterium</taxon>
    </lineage>
</organism>
<dbReference type="AlphaFoldDB" id="A0A378STX2"/>
<gene>
    <name evidence="1" type="ORF">NCTC10742_04079</name>
</gene>
<evidence type="ECO:0000313" key="2">
    <source>
        <dbReference type="Proteomes" id="UP000254291"/>
    </source>
</evidence>
<dbReference type="RefSeq" id="WP_011893253.1">
    <property type="nucleotide sequence ID" value="NZ_JACKST010000084.1"/>
</dbReference>
<dbReference type="Gene3D" id="3.30.530.20">
    <property type="match status" value="1"/>
</dbReference>
<dbReference type="Proteomes" id="UP000254291">
    <property type="component" value="Unassembled WGS sequence"/>
</dbReference>
<dbReference type="InterPro" id="IPR019587">
    <property type="entry name" value="Polyketide_cyclase/dehydratase"/>
</dbReference>
<protein>
    <submittedName>
        <fullName evidence="1">Polyketide cyclase / dehydrase and lipid transport</fullName>
    </submittedName>
</protein>
<accession>A0A378STX2</accession>
<sequence>MAAVSHSRQVAGDPIAIWTVLADFGGLHAWADRVDHCCLLNSREPGIGLSRRVQSGRDTFVESITAFDPPRLLAYDISGVPSEFTASNRWDIGVHRDGHTAVTLTSAATVTARCLPTGAERVFAHLVAHRSKYLLDALDRTLRENP</sequence>